<keyword evidence="3" id="KW-1185">Reference proteome</keyword>
<dbReference type="PANTHER" id="PTHR31579:SF1">
    <property type="entry name" value="OS03G0796600 PROTEIN"/>
    <property type="match status" value="1"/>
</dbReference>
<dbReference type="Pfam" id="PF04720">
    <property type="entry name" value="PDDEXK_6"/>
    <property type="match status" value="1"/>
</dbReference>
<dbReference type="EMBL" id="JXTC01000009">
    <property type="protein sequence ID" value="POO01301.1"/>
    <property type="molecule type" value="Genomic_DNA"/>
</dbReference>
<dbReference type="AlphaFoldDB" id="A0A2P5FU46"/>
<evidence type="ECO:0000313" key="2">
    <source>
        <dbReference type="EMBL" id="POO01301.1"/>
    </source>
</evidence>
<dbReference type="PANTHER" id="PTHR31579">
    <property type="entry name" value="OS03G0796600 PROTEIN"/>
    <property type="match status" value="1"/>
</dbReference>
<sequence>MALCFLTVNAVSTPKLEDKAYNKLFDEKPDRLGKIISIILEAAKQSLKKKGMHFPPWRQADEKSSSSENDPGGVVAAAITAEEERRGHRWRLS</sequence>
<dbReference type="InterPro" id="IPR006502">
    <property type="entry name" value="PDDEXK-like"/>
</dbReference>
<evidence type="ECO:0000313" key="3">
    <source>
        <dbReference type="Proteomes" id="UP000237000"/>
    </source>
</evidence>
<name>A0A2P5FU46_TREOI</name>
<protein>
    <submittedName>
        <fullName evidence="2">Uncharacterized protein</fullName>
    </submittedName>
</protein>
<comment type="caution">
    <text evidence="2">The sequence shown here is derived from an EMBL/GenBank/DDBJ whole genome shotgun (WGS) entry which is preliminary data.</text>
</comment>
<dbReference type="InParanoid" id="A0A2P5FU46"/>
<evidence type="ECO:0000256" key="1">
    <source>
        <dbReference type="SAM" id="MobiDB-lite"/>
    </source>
</evidence>
<feature type="region of interest" description="Disordered" evidence="1">
    <location>
        <begin position="51"/>
        <end position="93"/>
    </location>
</feature>
<dbReference type="STRING" id="63057.A0A2P5FU46"/>
<dbReference type="OrthoDB" id="691424at2759"/>
<organism evidence="2 3">
    <name type="scientific">Trema orientale</name>
    <name type="common">Charcoal tree</name>
    <name type="synonym">Celtis orientalis</name>
    <dbReference type="NCBI Taxonomy" id="63057"/>
    <lineage>
        <taxon>Eukaryota</taxon>
        <taxon>Viridiplantae</taxon>
        <taxon>Streptophyta</taxon>
        <taxon>Embryophyta</taxon>
        <taxon>Tracheophyta</taxon>
        <taxon>Spermatophyta</taxon>
        <taxon>Magnoliopsida</taxon>
        <taxon>eudicotyledons</taxon>
        <taxon>Gunneridae</taxon>
        <taxon>Pentapetalae</taxon>
        <taxon>rosids</taxon>
        <taxon>fabids</taxon>
        <taxon>Rosales</taxon>
        <taxon>Cannabaceae</taxon>
        <taxon>Trema</taxon>
    </lineage>
</organism>
<accession>A0A2P5FU46</accession>
<gene>
    <name evidence="2" type="ORF">TorRG33x02_030550</name>
</gene>
<dbReference type="Proteomes" id="UP000237000">
    <property type="component" value="Unassembled WGS sequence"/>
</dbReference>
<reference evidence="3" key="1">
    <citation type="submission" date="2016-06" db="EMBL/GenBank/DDBJ databases">
        <title>Parallel loss of symbiosis genes in relatives of nitrogen-fixing non-legume Parasponia.</title>
        <authorList>
            <person name="Van Velzen R."/>
            <person name="Holmer R."/>
            <person name="Bu F."/>
            <person name="Rutten L."/>
            <person name="Van Zeijl A."/>
            <person name="Liu W."/>
            <person name="Santuari L."/>
            <person name="Cao Q."/>
            <person name="Sharma T."/>
            <person name="Shen D."/>
            <person name="Roswanjaya Y."/>
            <person name="Wardhani T."/>
            <person name="Kalhor M.S."/>
            <person name="Jansen J."/>
            <person name="Van den Hoogen J."/>
            <person name="Gungor B."/>
            <person name="Hartog M."/>
            <person name="Hontelez J."/>
            <person name="Verver J."/>
            <person name="Yang W.-C."/>
            <person name="Schijlen E."/>
            <person name="Repin R."/>
            <person name="Schilthuizen M."/>
            <person name="Schranz E."/>
            <person name="Heidstra R."/>
            <person name="Miyata K."/>
            <person name="Fedorova E."/>
            <person name="Kohlen W."/>
            <person name="Bisseling T."/>
            <person name="Smit S."/>
            <person name="Geurts R."/>
        </authorList>
    </citation>
    <scope>NUCLEOTIDE SEQUENCE [LARGE SCALE GENOMIC DNA]</scope>
    <source>
        <strain evidence="3">cv. RG33-2</strain>
    </source>
</reference>
<proteinExistence type="predicted"/>